<feature type="domain" description="HTH marR-type" evidence="4">
    <location>
        <begin position="2"/>
        <end position="139"/>
    </location>
</feature>
<dbReference type="SUPFAM" id="SSF46785">
    <property type="entry name" value="Winged helix' DNA-binding domain"/>
    <property type="match status" value="1"/>
</dbReference>
<dbReference type="GO" id="GO:0003677">
    <property type="term" value="F:DNA binding"/>
    <property type="evidence" value="ECO:0007669"/>
    <property type="project" value="UniProtKB-KW"/>
</dbReference>
<dbReference type="PANTHER" id="PTHR42756:SF1">
    <property type="entry name" value="TRANSCRIPTIONAL REPRESSOR OF EMRAB OPERON"/>
    <property type="match status" value="1"/>
</dbReference>
<dbReference type="STRING" id="623281.SAMN05421747_11724"/>
<name>A0A1I1L151_9SPHI</name>
<dbReference type="SMART" id="SM00347">
    <property type="entry name" value="HTH_MARR"/>
    <property type="match status" value="1"/>
</dbReference>
<dbReference type="Gene3D" id="1.10.10.10">
    <property type="entry name" value="Winged helix-like DNA-binding domain superfamily/Winged helix DNA-binding domain"/>
    <property type="match status" value="1"/>
</dbReference>
<keyword evidence="6" id="KW-1185">Reference proteome</keyword>
<keyword evidence="1" id="KW-0805">Transcription regulation</keyword>
<dbReference type="OrthoDB" id="668058at2"/>
<evidence type="ECO:0000256" key="3">
    <source>
        <dbReference type="ARBA" id="ARBA00023163"/>
    </source>
</evidence>
<keyword evidence="3" id="KW-0804">Transcription</keyword>
<evidence type="ECO:0000259" key="4">
    <source>
        <dbReference type="PROSITE" id="PS50995"/>
    </source>
</evidence>
<evidence type="ECO:0000256" key="1">
    <source>
        <dbReference type="ARBA" id="ARBA00023015"/>
    </source>
</evidence>
<dbReference type="EMBL" id="FOLL01000017">
    <property type="protein sequence ID" value="SFC64133.1"/>
    <property type="molecule type" value="Genomic_DNA"/>
</dbReference>
<dbReference type="AlphaFoldDB" id="A0A1I1L151"/>
<gene>
    <name evidence="5" type="ORF">SAMN05421747_11724</name>
</gene>
<keyword evidence="2 5" id="KW-0238">DNA-binding</keyword>
<evidence type="ECO:0000313" key="6">
    <source>
        <dbReference type="Proteomes" id="UP000199577"/>
    </source>
</evidence>
<evidence type="ECO:0000313" key="5">
    <source>
        <dbReference type="EMBL" id="SFC64133.1"/>
    </source>
</evidence>
<reference evidence="5 6" key="1">
    <citation type="submission" date="2016-10" db="EMBL/GenBank/DDBJ databases">
        <authorList>
            <person name="de Groot N.N."/>
        </authorList>
    </citation>
    <scope>NUCLEOTIDE SEQUENCE [LARGE SCALE GENOMIC DNA]</scope>
    <source>
        <strain evidence="5 6">DSM 22900</strain>
    </source>
</reference>
<dbReference type="Pfam" id="PF12802">
    <property type="entry name" value="MarR_2"/>
    <property type="match status" value="1"/>
</dbReference>
<dbReference type="PANTHER" id="PTHR42756">
    <property type="entry name" value="TRANSCRIPTIONAL REGULATOR, MARR"/>
    <property type="match status" value="1"/>
</dbReference>
<accession>A0A1I1L151</accession>
<dbReference type="Proteomes" id="UP000199577">
    <property type="component" value="Unassembled WGS sequence"/>
</dbReference>
<dbReference type="InterPro" id="IPR036388">
    <property type="entry name" value="WH-like_DNA-bd_sf"/>
</dbReference>
<sequence length="151" mass="17007">MEIEHVKAVRKLSQLYTYTSLIMHEAVAKNAGLSGTDQKYLALLLKNGKMTAGALADLTGLTTGAVTGLVDRFERKQLVKREFDQGDRRKVVIAPDTERIRALLTPLYEAFQSRTEALIASFSKEARDNLETYFRKAIILMNEITDNLNEK</sequence>
<organism evidence="5 6">
    <name type="scientific">Parapedobacter composti</name>
    <dbReference type="NCBI Taxonomy" id="623281"/>
    <lineage>
        <taxon>Bacteria</taxon>
        <taxon>Pseudomonadati</taxon>
        <taxon>Bacteroidota</taxon>
        <taxon>Sphingobacteriia</taxon>
        <taxon>Sphingobacteriales</taxon>
        <taxon>Sphingobacteriaceae</taxon>
        <taxon>Parapedobacter</taxon>
    </lineage>
</organism>
<proteinExistence type="predicted"/>
<dbReference type="RefSeq" id="WP_090974570.1">
    <property type="nucleotide sequence ID" value="NZ_FOLL01000017.1"/>
</dbReference>
<dbReference type="GO" id="GO:0003700">
    <property type="term" value="F:DNA-binding transcription factor activity"/>
    <property type="evidence" value="ECO:0007669"/>
    <property type="project" value="InterPro"/>
</dbReference>
<protein>
    <submittedName>
        <fullName evidence="5">DNA-binding transcriptional regulator, MarR family</fullName>
    </submittedName>
</protein>
<evidence type="ECO:0000256" key="2">
    <source>
        <dbReference type="ARBA" id="ARBA00023125"/>
    </source>
</evidence>
<dbReference type="InterPro" id="IPR036390">
    <property type="entry name" value="WH_DNA-bd_sf"/>
</dbReference>
<dbReference type="PROSITE" id="PS50995">
    <property type="entry name" value="HTH_MARR_2"/>
    <property type="match status" value="1"/>
</dbReference>
<dbReference type="InterPro" id="IPR000835">
    <property type="entry name" value="HTH_MarR-typ"/>
</dbReference>